<dbReference type="InterPro" id="IPR014284">
    <property type="entry name" value="RNA_pol_sigma-70_dom"/>
</dbReference>
<keyword evidence="2" id="KW-0805">Transcription regulation</keyword>
<sequence length="191" mass="21716">MTELKKYDQISGFWDGYKDALRNYIYKIVKDGDTANELSHEVLMKVYSSCCSGRPIRNIRSWLFQIAYNTCMDHFKKSGRTSELKSDIVEDEENLVYREAAEFIAPLLQLLPKKYAEPLQLSDIGGMKQQDVAEKLGLSHTAVKTRIHRGRKLLKDQITECFHVEVDQSGQLTAFQVKGSCAALQANCAKC</sequence>
<evidence type="ECO:0000256" key="1">
    <source>
        <dbReference type="ARBA" id="ARBA00010641"/>
    </source>
</evidence>
<organism evidence="7 8">
    <name type="scientific">Salinimicrobium flavum</name>
    <dbReference type="NCBI Taxonomy" id="1737065"/>
    <lineage>
        <taxon>Bacteria</taxon>
        <taxon>Pseudomonadati</taxon>
        <taxon>Bacteroidota</taxon>
        <taxon>Flavobacteriia</taxon>
        <taxon>Flavobacteriales</taxon>
        <taxon>Flavobacteriaceae</taxon>
        <taxon>Salinimicrobium</taxon>
    </lineage>
</organism>
<evidence type="ECO:0000313" key="7">
    <source>
        <dbReference type="EMBL" id="MFD2517049.1"/>
    </source>
</evidence>
<keyword evidence="8" id="KW-1185">Reference proteome</keyword>
<reference evidence="8" key="1">
    <citation type="journal article" date="2019" name="Int. J. Syst. Evol. Microbiol.">
        <title>The Global Catalogue of Microorganisms (GCM) 10K type strain sequencing project: providing services to taxonomists for standard genome sequencing and annotation.</title>
        <authorList>
            <consortium name="The Broad Institute Genomics Platform"/>
            <consortium name="The Broad Institute Genome Sequencing Center for Infectious Disease"/>
            <person name="Wu L."/>
            <person name="Ma J."/>
        </authorList>
    </citation>
    <scope>NUCLEOTIDE SEQUENCE [LARGE SCALE GENOMIC DNA]</scope>
    <source>
        <strain evidence="8">KCTC 42585</strain>
    </source>
</reference>
<protein>
    <submittedName>
        <fullName evidence="7">Sigma-70 family RNA polymerase sigma factor</fullName>
    </submittedName>
</protein>
<evidence type="ECO:0000259" key="5">
    <source>
        <dbReference type="Pfam" id="PF04542"/>
    </source>
</evidence>
<feature type="domain" description="RNA polymerase sigma factor 70 region 4 type 2" evidence="6">
    <location>
        <begin position="107"/>
        <end position="154"/>
    </location>
</feature>
<evidence type="ECO:0000256" key="3">
    <source>
        <dbReference type="ARBA" id="ARBA00023082"/>
    </source>
</evidence>
<dbReference type="NCBIfam" id="TIGR02937">
    <property type="entry name" value="sigma70-ECF"/>
    <property type="match status" value="1"/>
</dbReference>
<dbReference type="PANTHER" id="PTHR43133:SF62">
    <property type="entry name" value="RNA POLYMERASE SIGMA FACTOR SIGZ"/>
    <property type="match status" value="1"/>
</dbReference>
<dbReference type="EMBL" id="JBHULT010000006">
    <property type="protein sequence ID" value="MFD2517049.1"/>
    <property type="molecule type" value="Genomic_DNA"/>
</dbReference>
<dbReference type="CDD" id="cd06171">
    <property type="entry name" value="Sigma70_r4"/>
    <property type="match status" value="1"/>
</dbReference>
<dbReference type="RefSeq" id="WP_380748721.1">
    <property type="nucleotide sequence ID" value="NZ_JBHULT010000006.1"/>
</dbReference>
<dbReference type="InterPro" id="IPR036388">
    <property type="entry name" value="WH-like_DNA-bd_sf"/>
</dbReference>
<keyword evidence="3" id="KW-0731">Sigma factor</keyword>
<keyword evidence="4" id="KW-0804">Transcription</keyword>
<dbReference type="InterPro" id="IPR039425">
    <property type="entry name" value="RNA_pol_sigma-70-like"/>
</dbReference>
<comment type="caution">
    <text evidence="7">The sequence shown here is derived from an EMBL/GenBank/DDBJ whole genome shotgun (WGS) entry which is preliminary data.</text>
</comment>
<dbReference type="PANTHER" id="PTHR43133">
    <property type="entry name" value="RNA POLYMERASE ECF-TYPE SIGMA FACTO"/>
    <property type="match status" value="1"/>
</dbReference>
<evidence type="ECO:0000256" key="4">
    <source>
        <dbReference type="ARBA" id="ARBA00023163"/>
    </source>
</evidence>
<dbReference type="Gene3D" id="1.10.10.10">
    <property type="entry name" value="Winged helix-like DNA-binding domain superfamily/Winged helix DNA-binding domain"/>
    <property type="match status" value="1"/>
</dbReference>
<feature type="domain" description="RNA polymerase sigma-70 region 2" evidence="5">
    <location>
        <begin position="16"/>
        <end position="81"/>
    </location>
</feature>
<name>A0ABW5ITQ5_9FLAO</name>
<dbReference type="Pfam" id="PF04542">
    <property type="entry name" value="Sigma70_r2"/>
    <property type="match status" value="1"/>
</dbReference>
<dbReference type="Gene3D" id="1.10.1740.10">
    <property type="match status" value="1"/>
</dbReference>
<comment type="similarity">
    <text evidence="1">Belongs to the sigma-70 factor family. ECF subfamily.</text>
</comment>
<proteinExistence type="inferred from homology"/>
<dbReference type="Pfam" id="PF08281">
    <property type="entry name" value="Sigma70_r4_2"/>
    <property type="match status" value="1"/>
</dbReference>
<dbReference type="InterPro" id="IPR013324">
    <property type="entry name" value="RNA_pol_sigma_r3/r4-like"/>
</dbReference>
<dbReference type="InterPro" id="IPR013249">
    <property type="entry name" value="RNA_pol_sigma70_r4_t2"/>
</dbReference>
<evidence type="ECO:0000313" key="8">
    <source>
        <dbReference type="Proteomes" id="UP001597468"/>
    </source>
</evidence>
<gene>
    <name evidence="7" type="ORF">ACFSTG_04025</name>
</gene>
<evidence type="ECO:0000256" key="2">
    <source>
        <dbReference type="ARBA" id="ARBA00023015"/>
    </source>
</evidence>
<accession>A0ABW5ITQ5</accession>
<dbReference type="Proteomes" id="UP001597468">
    <property type="component" value="Unassembled WGS sequence"/>
</dbReference>
<dbReference type="InterPro" id="IPR007627">
    <property type="entry name" value="RNA_pol_sigma70_r2"/>
</dbReference>
<dbReference type="InterPro" id="IPR013325">
    <property type="entry name" value="RNA_pol_sigma_r2"/>
</dbReference>
<dbReference type="SUPFAM" id="SSF88659">
    <property type="entry name" value="Sigma3 and sigma4 domains of RNA polymerase sigma factors"/>
    <property type="match status" value="1"/>
</dbReference>
<dbReference type="SUPFAM" id="SSF88946">
    <property type="entry name" value="Sigma2 domain of RNA polymerase sigma factors"/>
    <property type="match status" value="1"/>
</dbReference>
<evidence type="ECO:0000259" key="6">
    <source>
        <dbReference type="Pfam" id="PF08281"/>
    </source>
</evidence>